<evidence type="ECO:0000313" key="3">
    <source>
        <dbReference type="Proteomes" id="UP000288216"/>
    </source>
</evidence>
<proteinExistence type="predicted"/>
<evidence type="ECO:0000313" key="2">
    <source>
        <dbReference type="EMBL" id="GCB66286.1"/>
    </source>
</evidence>
<evidence type="ECO:0000256" key="1">
    <source>
        <dbReference type="SAM" id="MobiDB-lite"/>
    </source>
</evidence>
<protein>
    <submittedName>
        <fullName evidence="2">Uncharacterized protein</fullName>
    </submittedName>
</protein>
<sequence length="77" mass="8553">MTVTPDAPPANLDRLRKNKNGGGNIQIGFFVQCAPDRAGKARVSVERGVSNDQPRCGNQQEAAWFKELAHFSRKRKD</sequence>
<name>A0A401NZI8_SCYTO</name>
<dbReference type="Proteomes" id="UP000288216">
    <property type="component" value="Unassembled WGS sequence"/>
</dbReference>
<feature type="region of interest" description="Disordered" evidence="1">
    <location>
        <begin position="1"/>
        <end position="22"/>
    </location>
</feature>
<dbReference type="EMBL" id="BFAA01006982">
    <property type="protein sequence ID" value="GCB66286.1"/>
    <property type="molecule type" value="Genomic_DNA"/>
</dbReference>
<dbReference type="AlphaFoldDB" id="A0A401NZI8"/>
<comment type="caution">
    <text evidence="2">The sequence shown here is derived from an EMBL/GenBank/DDBJ whole genome shotgun (WGS) entry which is preliminary data.</text>
</comment>
<organism evidence="2 3">
    <name type="scientific">Scyliorhinus torazame</name>
    <name type="common">Cloudy catshark</name>
    <name type="synonym">Catulus torazame</name>
    <dbReference type="NCBI Taxonomy" id="75743"/>
    <lineage>
        <taxon>Eukaryota</taxon>
        <taxon>Metazoa</taxon>
        <taxon>Chordata</taxon>
        <taxon>Craniata</taxon>
        <taxon>Vertebrata</taxon>
        <taxon>Chondrichthyes</taxon>
        <taxon>Elasmobranchii</taxon>
        <taxon>Galeomorphii</taxon>
        <taxon>Galeoidea</taxon>
        <taxon>Carcharhiniformes</taxon>
        <taxon>Scyliorhinidae</taxon>
        <taxon>Scyliorhinus</taxon>
    </lineage>
</organism>
<keyword evidence="3" id="KW-1185">Reference proteome</keyword>
<reference evidence="2 3" key="1">
    <citation type="journal article" date="2018" name="Nat. Ecol. Evol.">
        <title>Shark genomes provide insights into elasmobranch evolution and the origin of vertebrates.</title>
        <authorList>
            <person name="Hara Y"/>
            <person name="Yamaguchi K"/>
            <person name="Onimaru K"/>
            <person name="Kadota M"/>
            <person name="Koyanagi M"/>
            <person name="Keeley SD"/>
            <person name="Tatsumi K"/>
            <person name="Tanaka K"/>
            <person name="Motone F"/>
            <person name="Kageyama Y"/>
            <person name="Nozu R"/>
            <person name="Adachi N"/>
            <person name="Nishimura O"/>
            <person name="Nakagawa R"/>
            <person name="Tanegashima C"/>
            <person name="Kiyatake I"/>
            <person name="Matsumoto R"/>
            <person name="Murakumo K"/>
            <person name="Nishida K"/>
            <person name="Terakita A"/>
            <person name="Kuratani S"/>
            <person name="Sato K"/>
            <person name="Hyodo S Kuraku.S."/>
        </authorList>
    </citation>
    <scope>NUCLEOTIDE SEQUENCE [LARGE SCALE GENOMIC DNA]</scope>
</reference>
<accession>A0A401NZI8</accession>
<gene>
    <name evidence="2" type="ORF">scyTo_0013560</name>
</gene>